<evidence type="ECO:0000313" key="11">
    <source>
        <dbReference type="Proteomes" id="UP000434957"/>
    </source>
</evidence>
<evidence type="ECO:0000256" key="4">
    <source>
        <dbReference type="ARBA" id="ARBA00022729"/>
    </source>
</evidence>
<keyword evidence="11" id="KW-1185">Reference proteome</keyword>
<sequence length="104" mass="11679">MRLCFIVLVAAVALLTGTKRVLAAPKSDLVHTGRALATEHNDEEKTRGLRADHTAGEKEDEERGLFDYIVDHLTERCDGHKTMTDEVLHRPHHTIILTNKIIAM</sequence>
<comment type="function">
    <text evidence="5">Effector that suppresses plant defense responses during pathogen infection.</text>
</comment>
<proteinExistence type="inferred from homology"/>
<keyword evidence="3 5" id="KW-0964">Secreted</keyword>
<dbReference type="Pfam" id="PF16810">
    <property type="entry name" value="RXLR"/>
    <property type="match status" value="1"/>
</dbReference>
<feature type="chain" id="PRO_5036164600" description="RxLR effector protein" evidence="5">
    <location>
        <begin position="24"/>
        <end position="104"/>
    </location>
</feature>
<comment type="similarity">
    <text evidence="2 5">Belongs to the RxLR effector family.</text>
</comment>
<dbReference type="Proteomes" id="UP000429607">
    <property type="component" value="Unassembled WGS sequence"/>
</dbReference>
<dbReference type="AlphaFoldDB" id="A0A6A3JKD0"/>
<evidence type="ECO:0000313" key="8">
    <source>
        <dbReference type="EMBL" id="KAE8995410.1"/>
    </source>
</evidence>
<dbReference type="EMBL" id="QXFU01001800">
    <property type="protein sequence ID" value="KAE8995286.1"/>
    <property type="molecule type" value="Genomic_DNA"/>
</dbReference>
<feature type="signal peptide" evidence="5">
    <location>
        <begin position="1"/>
        <end position="23"/>
    </location>
</feature>
<evidence type="ECO:0000256" key="1">
    <source>
        <dbReference type="ARBA" id="ARBA00004613"/>
    </source>
</evidence>
<gene>
    <name evidence="8" type="ORF">PR001_g20124</name>
    <name evidence="7" type="ORF">PR002_g19667</name>
    <name evidence="9" type="ORF">PR003_g20756</name>
</gene>
<evidence type="ECO:0000256" key="3">
    <source>
        <dbReference type="ARBA" id="ARBA00022525"/>
    </source>
</evidence>
<evidence type="ECO:0000256" key="5">
    <source>
        <dbReference type="RuleBase" id="RU367124"/>
    </source>
</evidence>
<evidence type="ECO:0000313" key="9">
    <source>
        <dbReference type="EMBL" id="KAE9308385.1"/>
    </source>
</evidence>
<dbReference type="InterPro" id="IPR031825">
    <property type="entry name" value="RXLR"/>
</dbReference>
<dbReference type="EMBL" id="QXFT01001880">
    <property type="protein sequence ID" value="KAE9308385.1"/>
    <property type="molecule type" value="Genomic_DNA"/>
</dbReference>
<reference evidence="10 12" key="1">
    <citation type="submission" date="2018-09" db="EMBL/GenBank/DDBJ databases">
        <title>Genomic investigation of the strawberry pathogen Phytophthora fragariae indicates pathogenicity is determined by transcriptional variation in three key races.</title>
        <authorList>
            <person name="Adams T.M."/>
            <person name="Armitage A.D."/>
            <person name="Sobczyk M.K."/>
            <person name="Bates H.J."/>
            <person name="Dunwell J.M."/>
            <person name="Nellist C.F."/>
            <person name="Harrison R.J."/>
        </authorList>
    </citation>
    <scope>NUCLEOTIDE SEQUENCE [LARGE SCALE GENOMIC DNA]</scope>
    <source>
        <strain evidence="8 10">SCRP249</strain>
        <strain evidence="7 12">SCRP324</strain>
        <strain evidence="9 11">SCRP333</strain>
    </source>
</reference>
<organism evidence="8 10">
    <name type="scientific">Phytophthora rubi</name>
    <dbReference type="NCBI Taxonomy" id="129364"/>
    <lineage>
        <taxon>Eukaryota</taxon>
        <taxon>Sar</taxon>
        <taxon>Stramenopiles</taxon>
        <taxon>Oomycota</taxon>
        <taxon>Peronosporomycetes</taxon>
        <taxon>Peronosporales</taxon>
        <taxon>Peronosporaceae</taxon>
        <taxon>Phytophthora</taxon>
    </lineage>
</organism>
<accession>A0A6A3JKD0</accession>
<dbReference type="EMBL" id="QXFV01001948">
    <property type="protein sequence ID" value="KAE8995410.1"/>
    <property type="molecule type" value="Genomic_DNA"/>
</dbReference>
<protein>
    <recommendedName>
        <fullName evidence="5">RxLR effector protein</fullName>
    </recommendedName>
</protein>
<evidence type="ECO:0000313" key="10">
    <source>
        <dbReference type="Proteomes" id="UP000429607"/>
    </source>
</evidence>
<comment type="caution">
    <text evidence="8">The sequence shown here is derived from an EMBL/GenBank/DDBJ whole genome shotgun (WGS) entry which is preliminary data.</text>
</comment>
<comment type="domain">
    <text evidence="5">The RxLR-dEER motif acts to carry the protein into the host cell cytoplasm through binding to cell surface phosphatidylinositol-3-phosphate.</text>
</comment>
<evidence type="ECO:0000313" key="12">
    <source>
        <dbReference type="Proteomes" id="UP000435112"/>
    </source>
</evidence>
<evidence type="ECO:0000256" key="6">
    <source>
        <dbReference type="SAM" id="MobiDB-lite"/>
    </source>
</evidence>
<name>A0A6A3JKD0_9STRA</name>
<dbReference type="Proteomes" id="UP000435112">
    <property type="component" value="Unassembled WGS sequence"/>
</dbReference>
<keyword evidence="4 5" id="KW-0732">Signal</keyword>
<feature type="region of interest" description="Disordered" evidence="6">
    <location>
        <begin position="37"/>
        <end position="60"/>
    </location>
</feature>
<evidence type="ECO:0000313" key="7">
    <source>
        <dbReference type="EMBL" id="KAE8995286.1"/>
    </source>
</evidence>
<dbReference type="Proteomes" id="UP000434957">
    <property type="component" value="Unassembled WGS sequence"/>
</dbReference>
<dbReference type="OrthoDB" id="91617at2759"/>
<comment type="subcellular location">
    <subcellularLocation>
        <location evidence="1 5">Secreted</location>
    </subcellularLocation>
</comment>
<evidence type="ECO:0000256" key="2">
    <source>
        <dbReference type="ARBA" id="ARBA00010400"/>
    </source>
</evidence>